<evidence type="ECO:0008006" key="4">
    <source>
        <dbReference type="Google" id="ProtNLM"/>
    </source>
</evidence>
<dbReference type="KEGG" id="bba:Bd2985"/>
<evidence type="ECO:0000313" key="3">
    <source>
        <dbReference type="Proteomes" id="UP000008080"/>
    </source>
</evidence>
<dbReference type="EMBL" id="BX842654">
    <property type="protein sequence ID" value="CAE80755.1"/>
    <property type="molecule type" value="Genomic_DNA"/>
</dbReference>
<evidence type="ECO:0000256" key="1">
    <source>
        <dbReference type="SAM" id="SignalP"/>
    </source>
</evidence>
<dbReference type="Proteomes" id="UP000008080">
    <property type="component" value="Chromosome"/>
</dbReference>
<proteinExistence type="predicted"/>
<protein>
    <recommendedName>
        <fullName evidence="4">Outer membrane protein beta-barrel domain-containing protein</fullName>
    </recommendedName>
</protein>
<dbReference type="PROSITE" id="PS51257">
    <property type="entry name" value="PROKAR_LIPOPROTEIN"/>
    <property type="match status" value="1"/>
</dbReference>
<dbReference type="AlphaFoldDB" id="Q6MJ08"/>
<reference evidence="2 3" key="1">
    <citation type="journal article" date="2004" name="Science">
        <title>A predator unmasked: life cycle of Bdellovibrio bacteriovorus from a genomic perspective.</title>
        <authorList>
            <person name="Rendulic S."/>
            <person name="Jagtap P."/>
            <person name="Rosinus A."/>
            <person name="Eppinger M."/>
            <person name="Baar C."/>
            <person name="Lanz C."/>
            <person name="Keller H."/>
            <person name="Lambert C."/>
            <person name="Evans K.J."/>
            <person name="Goesmann A."/>
            <person name="Meyer F."/>
            <person name="Sockett R.E."/>
            <person name="Schuster S.C."/>
        </authorList>
    </citation>
    <scope>NUCLEOTIDE SEQUENCE [LARGE SCALE GENOMIC DNA]</scope>
    <source>
        <strain evidence="3">ATCC 15356 / DSM 50701 / NCIMB 9529 / HD100</strain>
    </source>
</reference>
<feature type="signal peptide" evidence="1">
    <location>
        <begin position="1"/>
        <end position="19"/>
    </location>
</feature>
<name>Q6MJ08_BDEBA</name>
<gene>
    <name evidence="2" type="ordered locus">Bd2985</name>
</gene>
<dbReference type="STRING" id="264462.Bd2985"/>
<keyword evidence="3" id="KW-1185">Reference proteome</keyword>
<accession>Q6MJ08</accession>
<sequence>MFRALFALSLLSLSACSHSISMRASHFNMPVVSNEQWQGHAAVVMASETRVTLVNDINSNPPLRDKVLINSDIDASDFVTGANNVGFDASVSVFKGIEVYLENFLWGARFQFLNHGTQNRVWVGSLMGAYGTKSETTTDAFYLGNNTTDAKAESDITTSQAGVSLGYKYEYLVPYFSYIYEFHKVKTSITSTNGTFGPYDDEGNHSYYSVGLSTHQKGLRAAIEYSHIDIKWDRSDRESQEAFGVKLGFAW</sequence>
<keyword evidence="1" id="KW-0732">Signal</keyword>
<organism evidence="2 3">
    <name type="scientific">Bdellovibrio bacteriovorus (strain ATCC 15356 / DSM 50701 / NCIMB 9529 / HD100)</name>
    <dbReference type="NCBI Taxonomy" id="264462"/>
    <lineage>
        <taxon>Bacteria</taxon>
        <taxon>Pseudomonadati</taxon>
        <taxon>Bdellovibrionota</taxon>
        <taxon>Bdellovibrionia</taxon>
        <taxon>Bdellovibrionales</taxon>
        <taxon>Pseudobdellovibrionaceae</taxon>
        <taxon>Bdellovibrio</taxon>
    </lineage>
</organism>
<evidence type="ECO:0000313" key="2">
    <source>
        <dbReference type="EMBL" id="CAE80755.1"/>
    </source>
</evidence>
<feature type="chain" id="PRO_5004276831" description="Outer membrane protein beta-barrel domain-containing protein" evidence="1">
    <location>
        <begin position="20"/>
        <end position="251"/>
    </location>
</feature>
<dbReference type="HOGENOM" id="CLU_1202882_0_0_7"/>
<dbReference type="eggNOG" id="ENOG5031CSQ">
    <property type="taxonomic scope" value="Bacteria"/>
</dbReference>